<evidence type="ECO:0000313" key="1">
    <source>
        <dbReference type="EMBL" id="NYZ20045.1"/>
    </source>
</evidence>
<sequence length="143" mass="14737">MPYATETHLRDRYGDTALLQLADRDRDGTADPAVIARALADADAEIDGYLAGRYPVPVTPAPARLTDLAGAIAWYKLHAQGAAKDGPERMAYDDAVAYLVRVAKGEVSLPGVAAAGAPAAAAGSGAARSGAARVFSRDALRGM</sequence>
<accession>A0ABX2TBH4</accession>
<dbReference type="Pfam" id="PF07030">
    <property type="entry name" value="Phage_Mu_Gp36"/>
    <property type="match status" value="1"/>
</dbReference>
<dbReference type="InterPro" id="IPR009752">
    <property type="entry name" value="Phage_Mu_GpJ"/>
</dbReference>
<name>A0ABX2TBH4_9PROT</name>
<dbReference type="Proteomes" id="UP000584642">
    <property type="component" value="Unassembled WGS sequence"/>
</dbReference>
<dbReference type="EMBL" id="JABFDB010000005">
    <property type="protein sequence ID" value="NYZ20045.1"/>
    <property type="molecule type" value="Genomic_DNA"/>
</dbReference>
<dbReference type="RefSeq" id="WP_180281812.1">
    <property type="nucleotide sequence ID" value="NZ_JABFDB010000005.1"/>
</dbReference>
<comment type="caution">
    <text evidence="1">The sequence shown here is derived from an EMBL/GenBank/DDBJ whole genome shotgun (WGS) entry which is preliminary data.</text>
</comment>
<evidence type="ECO:0000313" key="2">
    <source>
        <dbReference type="Proteomes" id="UP000584642"/>
    </source>
</evidence>
<proteinExistence type="predicted"/>
<keyword evidence="2" id="KW-1185">Reference proteome</keyword>
<gene>
    <name evidence="1" type="ORF">HND93_09995</name>
</gene>
<reference evidence="1 2" key="1">
    <citation type="submission" date="2020-05" db="EMBL/GenBank/DDBJ databases">
        <title>Azospirillum oleiclasticum sp. nov, a nitrogen-fixing and heavy crude oil-emulsifying bacterium isolated from the crude oil of Yumen Oilfield.</title>
        <authorList>
            <person name="Wu D."/>
            <person name="Cai M."/>
            <person name="Zhang X."/>
        </authorList>
    </citation>
    <scope>NUCLEOTIDE SEQUENCE [LARGE SCALE GENOMIC DNA]</scope>
    <source>
        <strain evidence="1 2">ROY-1-1-2</strain>
    </source>
</reference>
<protein>
    <submittedName>
        <fullName evidence="1">DUF1320 domain-containing protein</fullName>
    </submittedName>
</protein>
<organism evidence="1 2">
    <name type="scientific">Azospirillum oleiclasticum</name>
    <dbReference type="NCBI Taxonomy" id="2735135"/>
    <lineage>
        <taxon>Bacteria</taxon>
        <taxon>Pseudomonadati</taxon>
        <taxon>Pseudomonadota</taxon>
        <taxon>Alphaproteobacteria</taxon>
        <taxon>Rhodospirillales</taxon>
        <taxon>Azospirillaceae</taxon>
        <taxon>Azospirillum</taxon>
    </lineage>
</organism>